<keyword evidence="1" id="KW-0175">Coiled coil</keyword>
<dbReference type="RefSeq" id="WP_132806552.1">
    <property type="nucleotide sequence ID" value="NZ_SMAK01000005.1"/>
</dbReference>
<reference evidence="4 5" key="1">
    <citation type="submission" date="2019-03" db="EMBL/GenBank/DDBJ databases">
        <title>Genomic Encyclopedia of Type Strains, Phase IV (KMG-IV): sequencing the most valuable type-strain genomes for metagenomic binning, comparative biology and taxonomic classification.</title>
        <authorList>
            <person name="Goeker M."/>
        </authorList>
    </citation>
    <scope>NUCLEOTIDE SEQUENCE [LARGE SCALE GENOMIC DNA]</scope>
    <source>
        <strain evidence="4 5">DSM 19345</strain>
    </source>
</reference>
<dbReference type="Proteomes" id="UP000295678">
    <property type="component" value="Unassembled WGS sequence"/>
</dbReference>
<comment type="caution">
    <text evidence="4">The sequence shown here is derived from an EMBL/GenBank/DDBJ whole genome shotgun (WGS) entry which is preliminary data.</text>
</comment>
<keyword evidence="2" id="KW-0812">Transmembrane</keyword>
<feature type="domain" description="PAS" evidence="3">
    <location>
        <begin position="254"/>
        <end position="290"/>
    </location>
</feature>
<proteinExistence type="predicted"/>
<organism evidence="4 5">
    <name type="scientific">Tepidamorphus gemmatus</name>
    <dbReference type="NCBI Taxonomy" id="747076"/>
    <lineage>
        <taxon>Bacteria</taxon>
        <taxon>Pseudomonadati</taxon>
        <taxon>Pseudomonadota</taxon>
        <taxon>Alphaproteobacteria</taxon>
        <taxon>Hyphomicrobiales</taxon>
        <taxon>Tepidamorphaceae</taxon>
        <taxon>Tepidamorphus</taxon>
    </lineage>
</organism>
<dbReference type="SUPFAM" id="SSF55785">
    <property type="entry name" value="PYP-like sensor domain (PAS domain)"/>
    <property type="match status" value="1"/>
</dbReference>
<evidence type="ECO:0000313" key="4">
    <source>
        <dbReference type="EMBL" id="TCT10715.1"/>
    </source>
</evidence>
<dbReference type="InterPro" id="IPR035965">
    <property type="entry name" value="PAS-like_dom_sf"/>
</dbReference>
<keyword evidence="2" id="KW-1133">Transmembrane helix</keyword>
<dbReference type="EMBL" id="SMAK01000005">
    <property type="protein sequence ID" value="TCT10715.1"/>
    <property type="molecule type" value="Genomic_DNA"/>
</dbReference>
<gene>
    <name evidence="4" type="ORF">EDC22_105215</name>
</gene>
<dbReference type="AlphaFoldDB" id="A0A4R3MGF0"/>
<protein>
    <submittedName>
        <fullName evidence="4">PAS domain-containing protein</fullName>
    </submittedName>
</protein>
<dbReference type="Gene3D" id="6.10.340.10">
    <property type="match status" value="1"/>
</dbReference>
<dbReference type="Pfam" id="PF13188">
    <property type="entry name" value="PAS_8"/>
    <property type="match status" value="1"/>
</dbReference>
<sequence length="561" mass="60534">MRLPLPLPRHALAELLSGGVARHVALTVFVCGLIASALAAVPSYMSAKARFIEGLRGHATALFVAAVDPSRYPGVDSLLRLGETVMSQSNIVGGTIYSGAGEERGQFGTPPDLDWTNARLGREVTRFTPLDGSFETYLAPEVTGIPYGIMLRLDARDGWARIVTDLQERFLVSALAALLVAIASGLAVSVWVTQPVRSIAAAVDNALNDPAEATRLLARVPQRDELGRLAQAIDQLLFFTAASQEEELMPVLMMLDQCAHGILIMSAEGHLISANPAALRLFGVRSLAALRARPPDRLLRFEQRPVEPLALVAKGPVIGHGEILRGDGEIPCLVSGDSIRGRNGEITRRFLMLVDMRGLLDEVRNEVLNRQRAEREVARLALDLRRARKAFDACLVLLELDGADAPRANAVTVQPDELIDAWIERLAAESTAAPKLFRAALPPLLGDPGELRRLVDMALEIVRMRSSAPIPQMRIVATVEDDETALFVVSEISQQDGSDTVAPIARAEDAAIFLAALSVLCRRQQGALQSAAARDNGNAIAVRLRIDRTTMELTGQGRSAA</sequence>
<dbReference type="Gene3D" id="3.30.450.20">
    <property type="entry name" value="PAS domain"/>
    <property type="match status" value="1"/>
</dbReference>
<evidence type="ECO:0000256" key="2">
    <source>
        <dbReference type="SAM" id="Phobius"/>
    </source>
</evidence>
<name>A0A4R3MGF0_9HYPH</name>
<keyword evidence="2" id="KW-0472">Membrane</keyword>
<feature type="transmembrane region" description="Helical" evidence="2">
    <location>
        <begin position="170"/>
        <end position="192"/>
    </location>
</feature>
<evidence type="ECO:0000259" key="3">
    <source>
        <dbReference type="Pfam" id="PF13188"/>
    </source>
</evidence>
<keyword evidence="5" id="KW-1185">Reference proteome</keyword>
<accession>A0A4R3MGF0</accession>
<feature type="transmembrane region" description="Helical" evidence="2">
    <location>
        <begin position="20"/>
        <end position="41"/>
    </location>
</feature>
<evidence type="ECO:0000313" key="5">
    <source>
        <dbReference type="Proteomes" id="UP000295678"/>
    </source>
</evidence>
<evidence type="ECO:0000256" key="1">
    <source>
        <dbReference type="SAM" id="Coils"/>
    </source>
</evidence>
<feature type="coiled-coil region" evidence="1">
    <location>
        <begin position="356"/>
        <end position="390"/>
    </location>
</feature>
<dbReference type="InterPro" id="IPR000014">
    <property type="entry name" value="PAS"/>
</dbReference>